<sequence length="345" mass="37438">MKVLDRILAHPTVQRWRRGIGDPTARHGVTAPTVGSHPGDPALEPEGYRVYTHAHDEELTGEAFLTWLKEEYGHRGGDFAEVRRAFVHDFQAERVAILAHAGRLLRKIEAGIPLDERKRTVVSLLLDHSGSMRGLKMLSALTAIECAADMIALAGMSCEILGFTTTSWRGGRSRQQWIADGQPPHPGRLCDLRHIVYREASAPHTSGLIAALHPDALYENIDGEALLWAVSRLPPEKWTKRIVCMVGDGAPVDDSTLAANANQSLLWDHFKAVLGDVARHGVPVGNLHLDHQERKLPVVSRHATEPHGAGVALVDLIGQLLLPQAAPAPLQGDQAGAQGDDSPPA</sequence>
<dbReference type="Pfam" id="PF11775">
    <property type="entry name" value="CobT_C"/>
    <property type="match status" value="1"/>
</dbReference>
<protein>
    <recommendedName>
        <fullName evidence="2">Cobalamin biosynthesis protein CobT VWA domain-containing protein</fullName>
    </recommendedName>
</protein>
<dbReference type="InterPro" id="IPR025861">
    <property type="entry name" value="CobT_VWA_dom"/>
</dbReference>
<evidence type="ECO:0000256" key="1">
    <source>
        <dbReference type="SAM" id="MobiDB-lite"/>
    </source>
</evidence>
<reference evidence="3 4" key="2">
    <citation type="submission" date="2015-10" db="EMBL/GenBank/DDBJ databases">
        <title>Draft Genome Sequence of Prosthecomicrobium hirschii ATCC 27832.</title>
        <authorList>
            <person name="Daniel J."/>
            <person name="Givan S.A."/>
            <person name="Brun Y.V."/>
            <person name="Brown P.J."/>
        </authorList>
    </citation>
    <scope>NUCLEOTIDE SEQUENCE [LARGE SCALE GENOMIC DNA]</scope>
    <source>
        <strain evidence="3 4">16</strain>
    </source>
</reference>
<evidence type="ECO:0000313" key="4">
    <source>
        <dbReference type="Proteomes" id="UP000048984"/>
    </source>
</evidence>
<dbReference type="SUPFAM" id="SSF53300">
    <property type="entry name" value="vWA-like"/>
    <property type="match status" value="1"/>
</dbReference>
<reference evidence="3 4" key="1">
    <citation type="submission" date="2015-09" db="EMBL/GenBank/DDBJ databases">
        <authorList>
            <person name="Jackson K.R."/>
            <person name="Lunt B.L."/>
            <person name="Fisher J.N.B."/>
            <person name="Gardner A.V."/>
            <person name="Bailey M.E."/>
            <person name="Deus L.M."/>
            <person name="Earl A.S."/>
            <person name="Gibby P.D."/>
            <person name="Hartmann K.A."/>
            <person name="Liu J.E."/>
            <person name="Manci A.M."/>
            <person name="Nielsen D.A."/>
            <person name="Solomon M.B."/>
            <person name="Breakwell D.P."/>
            <person name="Burnett S.H."/>
            <person name="Grose J.H."/>
        </authorList>
    </citation>
    <scope>NUCLEOTIDE SEQUENCE [LARGE SCALE GENOMIC DNA]</scope>
    <source>
        <strain evidence="3 4">16</strain>
    </source>
</reference>
<keyword evidence="4" id="KW-1185">Reference proteome</keyword>
<comment type="caution">
    <text evidence="3">The sequence shown here is derived from an EMBL/GenBank/DDBJ whole genome shotgun (WGS) entry which is preliminary data.</text>
</comment>
<dbReference type="InterPro" id="IPR051928">
    <property type="entry name" value="NorD/CobT"/>
</dbReference>
<dbReference type="RefSeq" id="WP_054358125.1">
    <property type="nucleotide sequence ID" value="NZ_LJYW01000001.1"/>
</dbReference>
<organism evidence="3 4">
    <name type="scientific">Prosthecodimorpha hirschii</name>
    <dbReference type="NCBI Taxonomy" id="665126"/>
    <lineage>
        <taxon>Bacteria</taxon>
        <taxon>Pseudomonadati</taxon>
        <taxon>Pseudomonadota</taxon>
        <taxon>Alphaproteobacteria</taxon>
        <taxon>Hyphomicrobiales</taxon>
        <taxon>Ancalomicrobiaceae</taxon>
        <taxon>Prosthecodimorpha</taxon>
    </lineage>
</organism>
<accession>A0A0P6VIM8</accession>
<proteinExistence type="predicted"/>
<dbReference type="PANTHER" id="PTHR41248:SF1">
    <property type="entry name" value="NORD PROTEIN"/>
    <property type="match status" value="1"/>
</dbReference>
<dbReference type="InterPro" id="IPR036465">
    <property type="entry name" value="vWFA_dom_sf"/>
</dbReference>
<feature type="domain" description="Cobalamin biosynthesis protein CobT VWA" evidence="2">
    <location>
        <begin position="118"/>
        <end position="276"/>
    </location>
</feature>
<gene>
    <name evidence="3" type="ORF">ABB55_06755</name>
</gene>
<feature type="region of interest" description="Disordered" evidence="1">
    <location>
        <begin position="19"/>
        <end position="41"/>
    </location>
</feature>
<dbReference type="AlphaFoldDB" id="A0A0P6VIM8"/>
<dbReference type="Proteomes" id="UP000048984">
    <property type="component" value="Unassembled WGS sequence"/>
</dbReference>
<dbReference type="EMBL" id="LJYW01000001">
    <property type="protein sequence ID" value="KPL51962.1"/>
    <property type="molecule type" value="Genomic_DNA"/>
</dbReference>
<evidence type="ECO:0000259" key="2">
    <source>
        <dbReference type="Pfam" id="PF11775"/>
    </source>
</evidence>
<dbReference type="STRING" id="665126.ABB55_06755"/>
<name>A0A0P6VIM8_9HYPH</name>
<dbReference type="PANTHER" id="PTHR41248">
    <property type="entry name" value="NORD PROTEIN"/>
    <property type="match status" value="1"/>
</dbReference>
<evidence type="ECO:0000313" key="3">
    <source>
        <dbReference type="EMBL" id="KPL51962.1"/>
    </source>
</evidence>